<feature type="domain" description="Mechanosensitive ion channel transmembrane helices 2/3" evidence="10">
    <location>
        <begin position="72"/>
        <end position="115"/>
    </location>
</feature>
<sequence>MNDKFSIEGSVSKLWDKLDGWLDAIILKLPNLVMAILTMLLFYFVARGIKKLSNKYLLTHISQKSIQLIIAKIIFIIVIMIGFFIALGVLDLDKVLTSILAGAGVIGLAIGLALQGTLSNTVGGVVLSFMDKIRINDYIKTSEADGFVSEISLRNIVLRQTDNNYVVIPNSKFVENAFTNYSISERSRIAVTCGVGYESNLQEVEDLVVGIIAENFEQKEGEGVEFFFTEFGDSSINFMTRFWIDMVKAKQEHEARHKAIKLIKTHFNAKGINIPFPIRTLDFGKNKLQIAPNENASENANND</sequence>
<dbReference type="Pfam" id="PF05552">
    <property type="entry name" value="MS_channel_1st_1"/>
    <property type="match status" value="1"/>
</dbReference>
<evidence type="ECO:0000256" key="1">
    <source>
        <dbReference type="ARBA" id="ARBA00004651"/>
    </source>
</evidence>
<keyword evidence="6 7" id="KW-0472">Membrane</keyword>
<dbReference type="EMBL" id="SLUP01000002">
    <property type="protein sequence ID" value="TCL67607.1"/>
    <property type="molecule type" value="Genomic_DNA"/>
</dbReference>
<comment type="subcellular location">
    <subcellularLocation>
        <location evidence="1">Cell membrane</location>
        <topology evidence="1">Multi-pass membrane protein</topology>
    </subcellularLocation>
</comment>
<dbReference type="InterPro" id="IPR049278">
    <property type="entry name" value="MS_channel_C"/>
</dbReference>
<dbReference type="Pfam" id="PF21088">
    <property type="entry name" value="MS_channel_1st"/>
    <property type="match status" value="1"/>
</dbReference>
<evidence type="ECO:0000313" key="12">
    <source>
        <dbReference type="Proteomes" id="UP000295455"/>
    </source>
</evidence>
<keyword evidence="4 7" id="KW-0812">Transmembrane</keyword>
<protein>
    <submittedName>
        <fullName evidence="11">Small conductance mechanosensitive channel</fullName>
    </submittedName>
</protein>
<evidence type="ECO:0000256" key="3">
    <source>
        <dbReference type="ARBA" id="ARBA00022475"/>
    </source>
</evidence>
<feature type="transmembrane region" description="Helical" evidence="7">
    <location>
        <begin position="66"/>
        <end position="89"/>
    </location>
</feature>
<dbReference type="InterPro" id="IPR008910">
    <property type="entry name" value="MSC_TM_helix"/>
</dbReference>
<evidence type="ECO:0000256" key="2">
    <source>
        <dbReference type="ARBA" id="ARBA00008017"/>
    </source>
</evidence>
<dbReference type="SUPFAM" id="SSF82861">
    <property type="entry name" value="Mechanosensitive channel protein MscS (YggB), transmembrane region"/>
    <property type="match status" value="1"/>
</dbReference>
<dbReference type="PROSITE" id="PS01246">
    <property type="entry name" value="UPF0003"/>
    <property type="match status" value="1"/>
</dbReference>
<proteinExistence type="inferred from homology"/>
<dbReference type="InterPro" id="IPR006685">
    <property type="entry name" value="MscS_channel_2nd"/>
</dbReference>
<dbReference type="InterPro" id="IPR011014">
    <property type="entry name" value="MscS_channel_TM-2"/>
</dbReference>
<name>A0A4V2QEE1_9FLAO</name>
<dbReference type="GO" id="GO:0005886">
    <property type="term" value="C:plasma membrane"/>
    <property type="evidence" value="ECO:0007669"/>
    <property type="project" value="UniProtKB-SubCell"/>
</dbReference>
<evidence type="ECO:0000259" key="9">
    <source>
        <dbReference type="Pfam" id="PF21082"/>
    </source>
</evidence>
<dbReference type="RefSeq" id="WP_132215323.1">
    <property type="nucleotide sequence ID" value="NZ_OX156936.1"/>
</dbReference>
<comment type="caution">
    <text evidence="11">The sequence shown here is derived from an EMBL/GenBank/DDBJ whole genome shotgun (WGS) entry which is preliminary data.</text>
</comment>
<dbReference type="InterPro" id="IPR006686">
    <property type="entry name" value="MscS_channel_CS"/>
</dbReference>
<dbReference type="GO" id="GO:0008381">
    <property type="term" value="F:mechanosensitive monoatomic ion channel activity"/>
    <property type="evidence" value="ECO:0007669"/>
    <property type="project" value="InterPro"/>
</dbReference>
<dbReference type="PANTHER" id="PTHR30221:SF1">
    <property type="entry name" value="SMALL-CONDUCTANCE MECHANOSENSITIVE CHANNEL"/>
    <property type="match status" value="1"/>
</dbReference>
<dbReference type="SUPFAM" id="SSF82689">
    <property type="entry name" value="Mechanosensitive channel protein MscS (YggB), C-terminal domain"/>
    <property type="match status" value="1"/>
</dbReference>
<evidence type="ECO:0000256" key="5">
    <source>
        <dbReference type="ARBA" id="ARBA00022989"/>
    </source>
</evidence>
<feature type="domain" description="Mechanosensitive ion channel MscS" evidence="8">
    <location>
        <begin position="117"/>
        <end position="182"/>
    </location>
</feature>
<dbReference type="Gene3D" id="2.30.30.60">
    <property type="match status" value="1"/>
</dbReference>
<dbReference type="PANTHER" id="PTHR30221">
    <property type="entry name" value="SMALL-CONDUCTANCE MECHANOSENSITIVE CHANNEL"/>
    <property type="match status" value="1"/>
</dbReference>
<keyword evidence="12" id="KW-1185">Reference proteome</keyword>
<evidence type="ECO:0000256" key="6">
    <source>
        <dbReference type="ARBA" id="ARBA00023136"/>
    </source>
</evidence>
<evidence type="ECO:0000256" key="7">
    <source>
        <dbReference type="SAM" id="Phobius"/>
    </source>
</evidence>
<keyword evidence="5 7" id="KW-1133">Transmembrane helix</keyword>
<evidence type="ECO:0000256" key="4">
    <source>
        <dbReference type="ARBA" id="ARBA00022692"/>
    </source>
</evidence>
<dbReference type="InterPro" id="IPR045275">
    <property type="entry name" value="MscS_archaea/bacteria_type"/>
</dbReference>
<comment type="similarity">
    <text evidence="2">Belongs to the MscS (TC 1.A.23) family.</text>
</comment>
<dbReference type="OrthoDB" id="1522493at2"/>
<dbReference type="InterPro" id="IPR010920">
    <property type="entry name" value="LSM_dom_sf"/>
</dbReference>
<reference evidence="11 12" key="1">
    <citation type="submission" date="2019-03" db="EMBL/GenBank/DDBJ databases">
        <title>Genomic Encyclopedia of Type Strains, Phase IV (KMG-IV): sequencing the most valuable type-strain genomes for metagenomic binning, comparative biology and taxonomic classification.</title>
        <authorList>
            <person name="Goeker M."/>
        </authorList>
    </citation>
    <scope>NUCLEOTIDE SEQUENCE [LARGE SCALE GENOMIC DNA]</scope>
    <source>
        <strain evidence="11 12">DSM 18792</strain>
    </source>
</reference>
<accession>A0A4V2QEE1</accession>
<dbReference type="Pfam" id="PF21082">
    <property type="entry name" value="MS_channel_3rd"/>
    <property type="match status" value="1"/>
</dbReference>
<dbReference type="InterPro" id="IPR011066">
    <property type="entry name" value="MscS_channel_C_sf"/>
</dbReference>
<dbReference type="InterPro" id="IPR023408">
    <property type="entry name" value="MscS_beta-dom_sf"/>
</dbReference>
<dbReference type="InterPro" id="IPR049142">
    <property type="entry name" value="MS_channel_1st"/>
</dbReference>
<dbReference type="SUPFAM" id="SSF50182">
    <property type="entry name" value="Sm-like ribonucleoproteins"/>
    <property type="match status" value="1"/>
</dbReference>
<feature type="transmembrane region" description="Helical" evidence="7">
    <location>
        <begin position="20"/>
        <end position="45"/>
    </location>
</feature>
<gene>
    <name evidence="11" type="ORF">EV196_102165</name>
</gene>
<evidence type="ECO:0000259" key="8">
    <source>
        <dbReference type="Pfam" id="PF00924"/>
    </source>
</evidence>
<evidence type="ECO:0000313" key="11">
    <source>
        <dbReference type="EMBL" id="TCL67607.1"/>
    </source>
</evidence>
<dbReference type="Gene3D" id="1.10.287.1260">
    <property type="match status" value="1"/>
</dbReference>
<dbReference type="Gene3D" id="3.30.70.100">
    <property type="match status" value="1"/>
</dbReference>
<feature type="domain" description="Mechanosensitive ion channel MscS C-terminal" evidence="9">
    <location>
        <begin position="190"/>
        <end position="274"/>
    </location>
</feature>
<dbReference type="Proteomes" id="UP000295455">
    <property type="component" value="Unassembled WGS sequence"/>
</dbReference>
<evidence type="ECO:0000259" key="10">
    <source>
        <dbReference type="Pfam" id="PF21088"/>
    </source>
</evidence>
<dbReference type="AlphaFoldDB" id="A0A4V2QEE1"/>
<organism evidence="11 12">
    <name type="scientific">Mariniflexile fucanivorans</name>
    <dbReference type="NCBI Taxonomy" id="264023"/>
    <lineage>
        <taxon>Bacteria</taxon>
        <taxon>Pseudomonadati</taxon>
        <taxon>Bacteroidota</taxon>
        <taxon>Flavobacteriia</taxon>
        <taxon>Flavobacteriales</taxon>
        <taxon>Flavobacteriaceae</taxon>
        <taxon>Mariniflexile</taxon>
    </lineage>
</organism>
<dbReference type="Pfam" id="PF00924">
    <property type="entry name" value="MS_channel_2nd"/>
    <property type="match status" value="1"/>
</dbReference>
<keyword evidence="3" id="KW-1003">Cell membrane</keyword>